<sequence>MSRNGPIEIAIGPANRRSSMLLGSGGVGTSTGSNSGGSNGPGGGRVHPPHLGSLDTVLLDFLQSLSGGDELNLGNAPMFFMGNPGDYAWGREGIDTIVTQLLNQMETSGPPPLPKEKLKRYPK</sequence>
<dbReference type="Proteomes" id="UP000606786">
    <property type="component" value="Unassembled WGS sequence"/>
</dbReference>
<proteinExistence type="predicted"/>
<comment type="caution">
    <text evidence="2">The sequence shown here is derived from an EMBL/GenBank/DDBJ whole genome shotgun (WGS) entry which is preliminary data.</text>
</comment>
<evidence type="ECO:0000256" key="1">
    <source>
        <dbReference type="SAM" id="MobiDB-lite"/>
    </source>
</evidence>
<dbReference type="EMBL" id="CAJHJT010000001">
    <property type="protein sequence ID" value="CAD6991316.1"/>
    <property type="molecule type" value="Genomic_DNA"/>
</dbReference>
<dbReference type="AlphaFoldDB" id="A0A811TZ08"/>
<reference evidence="2" key="1">
    <citation type="submission" date="2020-11" db="EMBL/GenBank/DDBJ databases">
        <authorList>
            <person name="Whitehead M."/>
        </authorList>
    </citation>
    <scope>NUCLEOTIDE SEQUENCE</scope>
    <source>
        <strain evidence="2">EGII</strain>
    </source>
</reference>
<evidence type="ECO:0000313" key="3">
    <source>
        <dbReference type="Proteomes" id="UP000606786"/>
    </source>
</evidence>
<feature type="compositionally biased region" description="Gly residues" evidence="1">
    <location>
        <begin position="23"/>
        <end position="45"/>
    </location>
</feature>
<organism evidence="2 3">
    <name type="scientific">Ceratitis capitata</name>
    <name type="common">Mediterranean fruit fly</name>
    <name type="synonym">Tephritis capitata</name>
    <dbReference type="NCBI Taxonomy" id="7213"/>
    <lineage>
        <taxon>Eukaryota</taxon>
        <taxon>Metazoa</taxon>
        <taxon>Ecdysozoa</taxon>
        <taxon>Arthropoda</taxon>
        <taxon>Hexapoda</taxon>
        <taxon>Insecta</taxon>
        <taxon>Pterygota</taxon>
        <taxon>Neoptera</taxon>
        <taxon>Endopterygota</taxon>
        <taxon>Diptera</taxon>
        <taxon>Brachycera</taxon>
        <taxon>Muscomorpha</taxon>
        <taxon>Tephritoidea</taxon>
        <taxon>Tephritidae</taxon>
        <taxon>Ceratitis</taxon>
        <taxon>Ceratitis</taxon>
    </lineage>
</organism>
<feature type="region of interest" description="Disordered" evidence="1">
    <location>
        <begin position="18"/>
        <end position="51"/>
    </location>
</feature>
<gene>
    <name evidence="2" type="ORF">CCAP1982_LOCUS245</name>
</gene>
<evidence type="ECO:0000313" key="2">
    <source>
        <dbReference type="EMBL" id="CAD6991316.1"/>
    </source>
</evidence>
<keyword evidence="3" id="KW-1185">Reference proteome</keyword>
<dbReference type="OrthoDB" id="8062037at2759"/>
<accession>A0A811TZ08</accession>
<name>A0A811TZ08_CERCA</name>
<protein>
    <submittedName>
        <fullName evidence="2">(Mediterranean fruit fly) hypothetical protein</fullName>
    </submittedName>
</protein>